<dbReference type="InterPro" id="IPR011008">
    <property type="entry name" value="Dimeric_a/b-barrel"/>
</dbReference>
<dbReference type="Proteomes" id="UP001601059">
    <property type="component" value="Unassembled WGS sequence"/>
</dbReference>
<protein>
    <submittedName>
        <fullName evidence="2">DUF1330 domain-containing protein</fullName>
    </submittedName>
</protein>
<keyword evidence="3" id="KW-1185">Reference proteome</keyword>
<evidence type="ECO:0000259" key="1">
    <source>
        <dbReference type="Pfam" id="PF07045"/>
    </source>
</evidence>
<proteinExistence type="predicted"/>
<evidence type="ECO:0000313" key="3">
    <source>
        <dbReference type="Proteomes" id="UP001601059"/>
    </source>
</evidence>
<feature type="domain" description="DUF1330" evidence="1">
    <location>
        <begin position="3"/>
        <end position="86"/>
    </location>
</feature>
<name>A0ABW6K9I3_9BACI</name>
<gene>
    <name evidence="2" type="ORF">ACFYKX_01940</name>
</gene>
<sequence>MAVYALNLFNLKDKQSYATYSKEADKALARHGGKVVAVGNLDSSPVGDIDPRQVLLLVEWESKKSISAFLSDPEMEEYHQYREKGLDNFVWHLFEKLEDLRPVLKS</sequence>
<dbReference type="Gene3D" id="3.30.70.100">
    <property type="match status" value="1"/>
</dbReference>
<comment type="caution">
    <text evidence="2">The sequence shown here is derived from an EMBL/GenBank/DDBJ whole genome shotgun (WGS) entry which is preliminary data.</text>
</comment>
<dbReference type="InterPro" id="IPR010753">
    <property type="entry name" value="DUF1330"/>
</dbReference>
<organism evidence="2 3">
    <name type="scientific">Cytobacillus spartinae</name>
    <dbReference type="NCBI Taxonomy" id="3299023"/>
    <lineage>
        <taxon>Bacteria</taxon>
        <taxon>Bacillati</taxon>
        <taxon>Bacillota</taxon>
        <taxon>Bacilli</taxon>
        <taxon>Bacillales</taxon>
        <taxon>Bacillaceae</taxon>
        <taxon>Cytobacillus</taxon>
    </lineage>
</organism>
<evidence type="ECO:0000313" key="2">
    <source>
        <dbReference type="EMBL" id="MFE8699377.1"/>
    </source>
</evidence>
<reference evidence="2 3" key="1">
    <citation type="submission" date="2024-08" db="EMBL/GenBank/DDBJ databases">
        <title>Two novel Cytobacillus novel species.</title>
        <authorList>
            <person name="Liu G."/>
        </authorList>
    </citation>
    <scope>NUCLEOTIDE SEQUENCE [LARGE SCALE GENOMIC DNA]</scope>
    <source>
        <strain evidence="2 3">FJAT-54145</strain>
    </source>
</reference>
<dbReference type="Pfam" id="PF07045">
    <property type="entry name" value="DUF1330"/>
    <property type="match status" value="1"/>
</dbReference>
<dbReference type="SUPFAM" id="SSF54909">
    <property type="entry name" value="Dimeric alpha+beta barrel"/>
    <property type="match status" value="1"/>
</dbReference>
<dbReference type="EMBL" id="JBIACK010000001">
    <property type="protein sequence ID" value="MFE8699377.1"/>
    <property type="molecule type" value="Genomic_DNA"/>
</dbReference>
<dbReference type="RefSeq" id="WP_389357524.1">
    <property type="nucleotide sequence ID" value="NZ_JBIACK010000001.1"/>
</dbReference>
<accession>A0ABW6K9I3</accession>